<name>A0A7S2E6S9_9STRA</name>
<protein>
    <recommendedName>
        <fullName evidence="1">Helicase-associated domain-containing protein</fullName>
    </recommendedName>
</protein>
<gene>
    <name evidence="2" type="ORF">DBRI1063_LOCUS4945</name>
</gene>
<feature type="domain" description="Helicase-associated" evidence="1">
    <location>
        <begin position="144"/>
        <end position="210"/>
    </location>
</feature>
<dbReference type="InterPro" id="IPR005114">
    <property type="entry name" value="Helicase_assoc"/>
</dbReference>
<evidence type="ECO:0000259" key="1">
    <source>
        <dbReference type="Pfam" id="PF03457"/>
    </source>
</evidence>
<dbReference type="Gene3D" id="6.10.140.530">
    <property type="match status" value="10"/>
</dbReference>
<feature type="domain" description="Helicase-associated" evidence="1">
    <location>
        <begin position="369"/>
        <end position="434"/>
    </location>
</feature>
<evidence type="ECO:0000313" key="2">
    <source>
        <dbReference type="EMBL" id="CAD9318590.1"/>
    </source>
</evidence>
<feature type="domain" description="Helicase-associated" evidence="1">
    <location>
        <begin position="672"/>
        <end position="739"/>
    </location>
</feature>
<accession>A0A7S2E6S9</accession>
<dbReference type="PANTHER" id="PTHR33418">
    <property type="entry name" value="HELICASE-ASSOCIATED"/>
    <property type="match status" value="1"/>
</dbReference>
<dbReference type="EMBL" id="HBGN01007777">
    <property type="protein sequence ID" value="CAD9318590.1"/>
    <property type="molecule type" value="Transcribed_RNA"/>
</dbReference>
<feature type="domain" description="Helicase-associated" evidence="1">
    <location>
        <begin position="596"/>
        <end position="662"/>
    </location>
</feature>
<organism evidence="2">
    <name type="scientific">Ditylum brightwellii</name>
    <dbReference type="NCBI Taxonomy" id="49249"/>
    <lineage>
        <taxon>Eukaryota</taxon>
        <taxon>Sar</taxon>
        <taxon>Stramenopiles</taxon>
        <taxon>Ochrophyta</taxon>
        <taxon>Bacillariophyta</taxon>
        <taxon>Mediophyceae</taxon>
        <taxon>Lithodesmiophycidae</taxon>
        <taxon>Lithodesmiales</taxon>
        <taxon>Lithodesmiaceae</taxon>
        <taxon>Ditylum</taxon>
    </lineage>
</organism>
<dbReference type="AlphaFoldDB" id="A0A7S2E6S9"/>
<reference evidence="2" key="1">
    <citation type="submission" date="2021-01" db="EMBL/GenBank/DDBJ databases">
        <authorList>
            <person name="Corre E."/>
            <person name="Pelletier E."/>
            <person name="Niang G."/>
            <person name="Scheremetjew M."/>
            <person name="Finn R."/>
            <person name="Kale V."/>
            <person name="Holt S."/>
            <person name="Cochrane G."/>
            <person name="Meng A."/>
            <person name="Brown T."/>
            <person name="Cohen L."/>
        </authorList>
    </citation>
    <scope>NUCLEOTIDE SEQUENCE</scope>
    <source>
        <strain evidence="2">Pop2</strain>
    </source>
</reference>
<dbReference type="Pfam" id="PF03457">
    <property type="entry name" value="HA"/>
    <property type="match status" value="9"/>
</dbReference>
<proteinExistence type="predicted"/>
<feature type="domain" description="Helicase-associated" evidence="1">
    <location>
        <begin position="295"/>
        <end position="362"/>
    </location>
</feature>
<feature type="domain" description="Helicase-associated" evidence="1">
    <location>
        <begin position="60"/>
        <end position="130"/>
    </location>
</feature>
<dbReference type="PANTHER" id="PTHR33418:SF1">
    <property type="entry name" value="HELICASE-ASSOCIATED DOMAIN-CONTAINING PROTEIN"/>
    <property type="match status" value="1"/>
</dbReference>
<feature type="domain" description="Helicase-associated" evidence="1">
    <location>
        <begin position="218"/>
        <end position="285"/>
    </location>
</feature>
<feature type="domain" description="Helicase-associated" evidence="1">
    <location>
        <begin position="448"/>
        <end position="511"/>
    </location>
</feature>
<feature type="domain" description="Helicase-associated" evidence="1">
    <location>
        <begin position="522"/>
        <end position="587"/>
    </location>
</feature>
<sequence length="805" mass="95957">MVPSDYPPNPSLGRWVNSQRLIYWKLMDGEDVERLEKKLSSERIEELNEMGFVWKIRGSEKDWDKMFDELQQYKEEYGDCSVAKNTDPKYDSLRKWVHSVRGLRYRVKNNIRQCNMQLTEERIKRLTDLGYEWPKERLNMPRVGWDARFEELRQYKEEHGNARVPRYYDLIPSLGTWCATQRSEYRKFIEGKKSTTLNEERIAALESLGFEFSITGSRVSWDTRYEELCKFKEEFGDCSVPIRFNANRKLGSWVTKQRNEYRQLREGKKTNMTDERLRKLEEIGFIWVDQHGGAKTNWEKKYHELRQYKAEFEDCLVPEDYQRNPRLGTWVAQQRKNYQLLNEGKPSDITEEQVSRLEKLGFSWVPKISWFQYYEDLLRYREEFGNVNVPREYIPNPPLGNWVAEMRTQYKLRNAGKPSKITDKRIEKLQDLGFLWKTIPRRKKVPSVPWDDRYEELKRYKEVHGNCSVPQSHPTLGAWMRSQKESFRKLHAGKPSSLTENRVEKLTDLGVQWEPRARSVNDWNAMLERLRQYKEEVGHTKVPRNFPQDQVLANWVATQRTEYNKFKRGQTTIMTEERSAALEELDFAFTIRGAKVTWDHRFEELRQYKEQFGDCLVPFRFNANPKLGSWVTTQRNQYRLMQEGKHTHMTQERIAKLNDIGFIWVDQHGGAKTNWEKKYHELRQYKAEFGDCLVPENYKRNVRLGAWVAQQRNNYQLLNGGHPSDLTNDQIVRLDKIGFDWGVGVNTHNYSTATHQHEESQQFPKAVRDDTHMQTILPPMVDFRNSRPESDRVAYTYDMDLQLLT</sequence>